<protein>
    <recommendedName>
        <fullName evidence="2">arylamine N-acetyltransferase</fullName>
        <ecNumber evidence="2">2.3.1.5</ecNumber>
    </recommendedName>
</protein>
<dbReference type="PANTHER" id="PTHR11786:SF8">
    <property type="entry name" value="ARYLAMINE N-ACETYLTRANSFERASE 1"/>
    <property type="match status" value="1"/>
</dbReference>
<dbReference type="AlphaFoldDB" id="A0AAN7MV38"/>
<dbReference type="EMBL" id="JAUNZN010000011">
    <property type="protein sequence ID" value="KAK4813944.1"/>
    <property type="molecule type" value="Genomic_DNA"/>
</dbReference>
<evidence type="ECO:0000256" key="2">
    <source>
        <dbReference type="ARBA" id="ARBA00012701"/>
    </source>
</evidence>
<comment type="caution">
    <text evidence="7">The sequence shown here is derived from an EMBL/GenBank/DDBJ whole genome shotgun (WGS) entry which is preliminary data.</text>
</comment>
<dbReference type="EC" id="2.3.1.5" evidence="2"/>
<evidence type="ECO:0000313" key="8">
    <source>
        <dbReference type="Proteomes" id="UP001333110"/>
    </source>
</evidence>
<dbReference type="GO" id="GO:0004060">
    <property type="term" value="F:arylamine N-acetyltransferase activity"/>
    <property type="evidence" value="ECO:0007669"/>
    <property type="project" value="UniProtKB-EC"/>
</dbReference>
<gene>
    <name evidence="7" type="ORF">QYF61_003014</name>
</gene>
<evidence type="ECO:0000256" key="1">
    <source>
        <dbReference type="ARBA" id="ARBA00006547"/>
    </source>
</evidence>
<organism evidence="7 8">
    <name type="scientific">Mycteria americana</name>
    <name type="common">Wood stork</name>
    <dbReference type="NCBI Taxonomy" id="33587"/>
    <lineage>
        <taxon>Eukaryota</taxon>
        <taxon>Metazoa</taxon>
        <taxon>Chordata</taxon>
        <taxon>Craniata</taxon>
        <taxon>Vertebrata</taxon>
        <taxon>Euteleostomi</taxon>
        <taxon>Archelosauria</taxon>
        <taxon>Archosauria</taxon>
        <taxon>Dinosauria</taxon>
        <taxon>Saurischia</taxon>
        <taxon>Theropoda</taxon>
        <taxon>Coelurosauria</taxon>
        <taxon>Aves</taxon>
        <taxon>Neognathae</taxon>
        <taxon>Neoaves</taxon>
        <taxon>Aequornithes</taxon>
        <taxon>Ciconiiformes</taxon>
        <taxon>Ciconiidae</taxon>
        <taxon>Mycteria</taxon>
    </lineage>
</organism>
<dbReference type="PANTHER" id="PTHR11786">
    <property type="entry name" value="N-HYDROXYARYLAMINE O-ACETYLTRANSFERASE"/>
    <property type="match status" value="1"/>
</dbReference>
<proteinExistence type="inferred from homology"/>
<evidence type="ECO:0000256" key="4">
    <source>
        <dbReference type="ARBA" id="ARBA00023315"/>
    </source>
</evidence>
<keyword evidence="8" id="KW-1185">Reference proteome</keyword>
<comment type="catalytic activity">
    <reaction evidence="5">
        <text>an arylamine + acetyl-CoA = an N-acetylarylamine + CoA</text>
        <dbReference type="Rhea" id="RHEA:16613"/>
        <dbReference type="ChEBI" id="CHEBI:13790"/>
        <dbReference type="ChEBI" id="CHEBI:50471"/>
        <dbReference type="ChEBI" id="CHEBI:57287"/>
        <dbReference type="ChEBI" id="CHEBI:57288"/>
        <dbReference type="EC" id="2.3.1.5"/>
    </reaction>
</comment>
<dbReference type="Pfam" id="PF00797">
    <property type="entry name" value="Acetyltransf_2"/>
    <property type="match status" value="2"/>
</dbReference>
<dbReference type="SUPFAM" id="SSF54001">
    <property type="entry name" value="Cysteine proteinases"/>
    <property type="match status" value="2"/>
</dbReference>
<dbReference type="Gene3D" id="3.30.2140.20">
    <property type="match status" value="2"/>
</dbReference>
<evidence type="ECO:0000256" key="3">
    <source>
        <dbReference type="ARBA" id="ARBA00022679"/>
    </source>
</evidence>
<evidence type="ECO:0000256" key="6">
    <source>
        <dbReference type="RuleBase" id="RU003452"/>
    </source>
</evidence>
<sequence length="610" mass="70525">MDIKEYFARISYQGSYDKLDLATLTDIFQHHIRAVAFENLSIHCGERIELDLEATYNKIVRKKRGGWCMENNYLLSWVLKTLGYDVTLLGSKVYVPEYDAYADEIDHLLLKVVLDDKSYIVDGGFGMAYQMWQPMELISGTDQPQTPGVFRFLEESGVWYLEKVKRKQWIPNQSVSTSHNVEKEVCRRVYLFTLQPRDIEEFSACNAHLQTAPDSLFVTKSICSLQTTDGVRALVGWKLTEIKYNYKDNMDLVEIRILADEEMEKTLKEKFHMTLDKKFVPINTSRLVNLCYTDRSEPLDSRTTVTGYFSAHTGKMNIQEYFARISYNDCHKDADLQNLTVIFQHHIQAIPFENLSMHCGETIELDLQSTYNKIVRKKRGGWCLESNHLLFWALQELGYDVCILGGHSYEPAERAYTAEINHILLKVVIKGNSYIVDAGFGGAYQAWQPLMLISGKDQPQIPGIFRFIEDNGTWYFEKVKRKHYIPEQSVPFTDTPELGNIRKIYTFTLEPRHINDFQELNAYLQVSPDTILQKKSICSLQTTEGLYALVGWTFTEMKYNYMEDVDLVQITTLTDEEVEKTLKDKFSIVLENKLVPVNVRGLPPNLVDTI</sequence>
<keyword evidence="4 6" id="KW-0012">Acyltransferase</keyword>
<comment type="similarity">
    <text evidence="1 6">Belongs to the arylamine N-acetyltransferase family.</text>
</comment>
<dbReference type="PRINTS" id="PR01543">
    <property type="entry name" value="ANATRNSFRASE"/>
</dbReference>
<evidence type="ECO:0000313" key="7">
    <source>
        <dbReference type="EMBL" id="KAK4813944.1"/>
    </source>
</evidence>
<dbReference type="InterPro" id="IPR001447">
    <property type="entry name" value="Arylamine_N-AcTrfase"/>
</dbReference>
<evidence type="ECO:0000256" key="5">
    <source>
        <dbReference type="ARBA" id="ARBA00052838"/>
    </source>
</evidence>
<reference evidence="7 8" key="1">
    <citation type="journal article" date="2023" name="J. Hered.">
        <title>Chromosome-level genome of the wood stork (Mycteria americana) provides insight into avian chromosome evolution.</title>
        <authorList>
            <person name="Flamio R. Jr."/>
            <person name="Ramstad K.M."/>
        </authorList>
    </citation>
    <scope>NUCLEOTIDE SEQUENCE [LARGE SCALE GENOMIC DNA]</scope>
    <source>
        <strain evidence="7">JAX WOST 10</strain>
    </source>
</reference>
<keyword evidence="3 6" id="KW-0808">Transferase</keyword>
<accession>A0AAN7MV38</accession>
<dbReference type="Proteomes" id="UP001333110">
    <property type="component" value="Unassembled WGS sequence"/>
</dbReference>
<dbReference type="InterPro" id="IPR038765">
    <property type="entry name" value="Papain-like_cys_pep_sf"/>
</dbReference>
<dbReference type="FunFam" id="3.30.2140.20:FF:000001">
    <property type="entry name" value="Arylamine N-acetyltransferase 1"/>
    <property type="match status" value="2"/>
</dbReference>
<dbReference type="InterPro" id="IPR053710">
    <property type="entry name" value="Arylamine_NAT_domain_sf"/>
</dbReference>
<name>A0AAN7MV38_MYCAM</name>